<keyword evidence="4" id="KW-1185">Reference proteome</keyword>
<evidence type="ECO:0000313" key="4">
    <source>
        <dbReference type="Proteomes" id="UP000671913"/>
    </source>
</evidence>
<dbReference type="KEGG" id="aaut:ACETAC_05925"/>
<keyword evidence="1" id="KW-0812">Transmembrane</keyword>
<dbReference type="EMBL" id="CP060096">
    <property type="protein sequence ID" value="QSZ26445.1"/>
    <property type="molecule type" value="Genomic_DNA"/>
</dbReference>
<evidence type="ECO:0000313" key="3">
    <source>
        <dbReference type="EMBL" id="QSZ26463.1"/>
    </source>
</evidence>
<dbReference type="AlphaFoldDB" id="A0A975AU70"/>
<protein>
    <submittedName>
        <fullName evidence="2">Uncharacterized protein</fullName>
    </submittedName>
</protein>
<accession>A0A975AU70</accession>
<feature type="transmembrane region" description="Helical" evidence="1">
    <location>
        <begin position="73"/>
        <end position="93"/>
    </location>
</feature>
<dbReference type="EMBL" id="CP060096">
    <property type="protein sequence ID" value="QSZ26463.1"/>
    <property type="molecule type" value="Genomic_DNA"/>
</dbReference>
<evidence type="ECO:0000313" key="2">
    <source>
        <dbReference type="EMBL" id="QSZ26445.1"/>
    </source>
</evidence>
<keyword evidence="1" id="KW-0472">Membrane</keyword>
<organism evidence="2 4">
    <name type="scientific">Aceticella autotrophica</name>
    <dbReference type="NCBI Taxonomy" id="2755338"/>
    <lineage>
        <taxon>Bacteria</taxon>
        <taxon>Bacillati</taxon>
        <taxon>Bacillota</taxon>
        <taxon>Clostridia</taxon>
        <taxon>Thermoanaerobacterales</taxon>
        <taxon>Thermoanaerobacteraceae</taxon>
        <taxon>Aceticella</taxon>
    </lineage>
</organism>
<feature type="transmembrane region" description="Helical" evidence="1">
    <location>
        <begin position="105"/>
        <end position="125"/>
    </location>
</feature>
<keyword evidence="1" id="KW-1133">Transmembrane helix</keyword>
<feature type="transmembrane region" description="Helical" evidence="1">
    <location>
        <begin position="38"/>
        <end position="61"/>
    </location>
</feature>
<sequence length="130" mass="14872">MKKILPLTYSLSILTIILNIVLIIDVAIGDGISNKDFIYTFLILMFSSSQLILNGYSIFNYNVTNGLKSIRKLFYGMLLINWANLLFISLTFIEGINTKQNPLTNTNLIISWIVITLVIIMVKYLDKKYL</sequence>
<dbReference type="Proteomes" id="UP000671913">
    <property type="component" value="Chromosome"/>
</dbReference>
<dbReference type="KEGG" id="aaut:ACETAC_05775"/>
<reference evidence="2" key="1">
    <citation type="submission" date="2020-08" db="EMBL/GenBank/DDBJ databases">
        <title>Genomic insights into the carbon and energy metabolism of the first obligate autotrophic acetogenic bacterium Aceticella autotrophica gen. nov., sp. nov.</title>
        <authorList>
            <person name="Toshchakov S.V."/>
            <person name="Elcheninov A.G."/>
            <person name="Kublanov I.V."/>
            <person name="Frolov E.N."/>
            <person name="Lebedinsky A.V."/>
        </authorList>
    </citation>
    <scope>NUCLEOTIDE SEQUENCE</scope>
    <source>
        <strain evidence="2">3443-3Ac</strain>
    </source>
</reference>
<evidence type="ECO:0000256" key="1">
    <source>
        <dbReference type="SAM" id="Phobius"/>
    </source>
</evidence>
<dbReference type="RefSeq" id="WP_284679113.1">
    <property type="nucleotide sequence ID" value="NZ_CP060096.1"/>
</dbReference>
<feature type="transmembrane region" description="Helical" evidence="1">
    <location>
        <begin position="7"/>
        <end position="32"/>
    </location>
</feature>
<proteinExistence type="predicted"/>
<name>A0A975AU70_9THEO</name>
<gene>
    <name evidence="2" type="ORF">ACETAC_05775</name>
    <name evidence="3" type="ORF">ACETAC_05925</name>
</gene>